<dbReference type="Proteomes" id="UP000002705">
    <property type="component" value="Chromosome 3"/>
</dbReference>
<reference evidence="2" key="1">
    <citation type="submission" date="2009-01" db="EMBL/GenBank/DDBJ databases">
        <title>Complete sequence of chromosome 3 of Burkholderia sp. 383.</title>
        <authorList>
            <consortium name="US DOE Joint Genome Institute"/>
            <person name="Copeland A."/>
            <person name="Lucas S."/>
            <person name="Lapidus A."/>
            <person name="Barry K."/>
            <person name="Detter J.C."/>
            <person name="Glavina T."/>
            <person name="Hammon N."/>
            <person name="Israni S."/>
            <person name="Pitluck S."/>
            <person name="Chain P."/>
            <person name="Malfatti S."/>
            <person name="Shin M."/>
            <person name="Vergez L."/>
            <person name="Schmutz J."/>
            <person name="Larimer F."/>
            <person name="Land M."/>
            <person name="Kyrpides N."/>
            <person name="Lykidis A."/>
            <person name="Richardson P."/>
        </authorList>
    </citation>
    <scope>NUCLEOTIDE SEQUENCE</scope>
    <source>
        <strain evidence="2">383</strain>
    </source>
</reference>
<name>Q39NS0_BURL3</name>
<accession>Q39NS0</accession>
<dbReference type="PATRIC" id="fig|482957.22.peg.7382"/>
<keyword evidence="1" id="KW-0812">Transmembrane</keyword>
<proteinExistence type="predicted"/>
<evidence type="ECO:0000313" key="2">
    <source>
        <dbReference type="EMBL" id="ABB05896.1"/>
    </source>
</evidence>
<feature type="transmembrane region" description="Helical" evidence="1">
    <location>
        <begin position="49"/>
        <end position="75"/>
    </location>
</feature>
<evidence type="ECO:0000313" key="3">
    <source>
        <dbReference type="Proteomes" id="UP000002705"/>
    </source>
</evidence>
<gene>
    <name evidence="2" type="ordered locus">Bcep18194_C6850</name>
</gene>
<keyword evidence="1" id="KW-0472">Membrane</keyword>
<dbReference type="KEGG" id="bur:Bcep18194_C6850"/>
<evidence type="ECO:0000256" key="1">
    <source>
        <dbReference type="SAM" id="Phobius"/>
    </source>
</evidence>
<feature type="transmembrane region" description="Helical" evidence="1">
    <location>
        <begin position="98"/>
        <end position="122"/>
    </location>
</feature>
<sequence length="282" mass="30188">MRHAGLGYTGYTGCRRRATGPVTSYRMVLHAGTGHGVRRKRMRNDSCKVTRFTAWSAIVGGLLAYANVGLVSMVAGTDTGMLLHGATMLSLPAETRDLFRLSMLADVFGFYLAVLVIGGYFVHTFKEELGALGTMIAFGIGAYALLGITGAALQLSVLDPLAHMYAGGDDATRAAAAAAWATVANGTQSGLWWAEGPLVFFWAPIVANHLKKAGWHGSFLLKIVAWFFAIIFVSGFFPEFEAVTGVGEIVVVLLLPLWMMGFGWQLLRRAGRHVKAGAMVAG</sequence>
<dbReference type="HOGENOM" id="CLU_1165089_0_0_4"/>
<feature type="transmembrane region" description="Helical" evidence="1">
    <location>
        <begin position="129"/>
        <end position="155"/>
    </location>
</feature>
<keyword evidence="1" id="KW-1133">Transmembrane helix</keyword>
<keyword evidence="3" id="KW-1185">Reference proteome</keyword>
<dbReference type="EMBL" id="CP000150">
    <property type="protein sequence ID" value="ABB05896.1"/>
    <property type="molecule type" value="Genomic_DNA"/>
</dbReference>
<evidence type="ECO:0008006" key="4">
    <source>
        <dbReference type="Google" id="ProtNLM"/>
    </source>
</evidence>
<protein>
    <recommendedName>
        <fullName evidence="4">DUF4386 domain-containing protein</fullName>
    </recommendedName>
</protein>
<feature type="transmembrane region" description="Helical" evidence="1">
    <location>
        <begin position="219"/>
        <end position="237"/>
    </location>
</feature>
<dbReference type="AlphaFoldDB" id="Q39NS0"/>
<feature type="transmembrane region" description="Helical" evidence="1">
    <location>
        <begin position="249"/>
        <end position="267"/>
    </location>
</feature>
<feature type="transmembrane region" description="Helical" evidence="1">
    <location>
        <begin position="190"/>
        <end position="207"/>
    </location>
</feature>
<organism evidence="2 3">
    <name type="scientific">Burkholderia lata (strain ATCC 17760 / DSM 23089 / LMG 22485 / NCIMB 9086 / R18194 / 383)</name>
    <dbReference type="NCBI Taxonomy" id="482957"/>
    <lineage>
        <taxon>Bacteria</taxon>
        <taxon>Pseudomonadati</taxon>
        <taxon>Pseudomonadota</taxon>
        <taxon>Betaproteobacteria</taxon>
        <taxon>Burkholderiales</taxon>
        <taxon>Burkholderiaceae</taxon>
        <taxon>Burkholderia</taxon>
        <taxon>Burkholderia cepacia complex</taxon>
    </lineage>
</organism>